<accession>Q0YQM9</accession>
<dbReference type="GO" id="GO:0015562">
    <property type="term" value="F:efflux transmembrane transporter activity"/>
    <property type="evidence" value="ECO:0007669"/>
    <property type="project" value="InterPro"/>
</dbReference>
<dbReference type="PANTHER" id="PTHR30026:SF20">
    <property type="entry name" value="OUTER MEMBRANE PROTEIN TOLC"/>
    <property type="match status" value="1"/>
</dbReference>
<evidence type="ECO:0000256" key="6">
    <source>
        <dbReference type="ARBA" id="ARBA00023136"/>
    </source>
</evidence>
<protein>
    <submittedName>
        <fullName evidence="9">Outer membrane efflux protein</fullName>
    </submittedName>
</protein>
<evidence type="ECO:0000256" key="7">
    <source>
        <dbReference type="ARBA" id="ARBA00023237"/>
    </source>
</evidence>
<name>Q0YQM9_9CHLB</name>
<dbReference type="SUPFAM" id="SSF56954">
    <property type="entry name" value="Outer membrane efflux proteins (OEP)"/>
    <property type="match status" value="1"/>
</dbReference>
<reference evidence="9 10" key="1">
    <citation type="submission" date="2006-07" db="EMBL/GenBank/DDBJ databases">
        <title>Annotation of the draft genome assembly of Chlorobium ferroxidans DSM 13031.</title>
        <authorList>
            <consortium name="US DOE Joint Genome Institute (JGI-ORNL)"/>
            <person name="Larimer F."/>
            <person name="Land M."/>
            <person name="Hauser L."/>
        </authorList>
    </citation>
    <scope>NUCLEOTIDE SEQUENCE [LARGE SCALE GENOMIC DNA]</scope>
    <source>
        <strain evidence="9 10">DSM 13031</strain>
    </source>
</reference>
<dbReference type="GO" id="GO:0009279">
    <property type="term" value="C:cell outer membrane"/>
    <property type="evidence" value="ECO:0007669"/>
    <property type="project" value="UniProtKB-SubCell"/>
</dbReference>
<evidence type="ECO:0000256" key="3">
    <source>
        <dbReference type="ARBA" id="ARBA00022448"/>
    </source>
</evidence>
<dbReference type="GO" id="GO:1990281">
    <property type="term" value="C:efflux pump complex"/>
    <property type="evidence" value="ECO:0007669"/>
    <property type="project" value="TreeGrafter"/>
</dbReference>
<feature type="chain" id="PRO_5004179258" evidence="8">
    <location>
        <begin position="28"/>
        <end position="441"/>
    </location>
</feature>
<keyword evidence="7" id="KW-0998">Cell outer membrane</keyword>
<evidence type="ECO:0000256" key="1">
    <source>
        <dbReference type="ARBA" id="ARBA00004442"/>
    </source>
</evidence>
<evidence type="ECO:0000256" key="8">
    <source>
        <dbReference type="SAM" id="SignalP"/>
    </source>
</evidence>
<feature type="signal peptide" evidence="8">
    <location>
        <begin position="1"/>
        <end position="27"/>
    </location>
</feature>
<gene>
    <name evidence="9" type="ORF">CferDRAFT_0510</name>
</gene>
<keyword evidence="4" id="KW-1134">Transmembrane beta strand</keyword>
<keyword evidence="10" id="KW-1185">Reference proteome</keyword>
<sequence>MKRILIRVAVWTGAAMMLAMPCRSALGGESPEGVLTLEKTIGLVRENHPALKAAAEEITAADARVTKSRSTWFPQITASAGYTYIDPVSEMSFGGSAPIKFMPNNNYDAKVTARATIFDFGKRGNGVELALSGKRSAEHALEISRRELSWQSIQLFYGNLLLHESIRVEQKEIAALNKALDFSTKRYQAGSATRFDLLSTEVRIAAARSRALDLAHALRRNELALRRLTGIADNGPLTLNGSFSVTPSAARETGMVAQALQQRLEVKLSIENEKSASQKRSIAIKEGMPVITGSASYGRSNGYQPDIEAMRNNIAAGLHLEIPIFSGFRNRAERQEATALMHAATLRRLDTEQQVKNEVEEMLDGVQTSSKKLLTTDAQVNQAKLAAEHARARFENGMATTLDLLDTEASLSQAELARLQATYEYVMSSYALKRATGEVFW</sequence>
<reference evidence="9 10" key="2">
    <citation type="submission" date="2006-07" db="EMBL/GenBank/DDBJ databases">
        <title>Sequencing of the draft genome and assembly of Chlorobium ferroxidans DSM 13031.</title>
        <authorList>
            <consortium name="US DOE Joint Genome Institute (JGI-PGF)"/>
            <person name="Copeland A."/>
            <person name="Lucas S."/>
            <person name="Lapidus A."/>
            <person name="Barry K."/>
            <person name="Glavina del Rio T."/>
            <person name="Dalin E."/>
            <person name="Tice H."/>
            <person name="Bruce D."/>
            <person name="Pitluck S."/>
            <person name="Richardson P."/>
        </authorList>
    </citation>
    <scope>NUCLEOTIDE SEQUENCE [LARGE SCALE GENOMIC DNA]</scope>
    <source>
        <strain evidence="9 10">DSM 13031</strain>
    </source>
</reference>
<dbReference type="PANTHER" id="PTHR30026">
    <property type="entry name" value="OUTER MEMBRANE PROTEIN TOLC"/>
    <property type="match status" value="1"/>
</dbReference>
<evidence type="ECO:0000313" key="10">
    <source>
        <dbReference type="Proteomes" id="UP000004162"/>
    </source>
</evidence>
<dbReference type="Proteomes" id="UP000004162">
    <property type="component" value="Unassembled WGS sequence"/>
</dbReference>
<keyword evidence="6" id="KW-0472">Membrane</keyword>
<dbReference type="RefSeq" id="WP_006366755.1">
    <property type="nucleotide sequence ID" value="NZ_AASE01000016.1"/>
</dbReference>
<dbReference type="GO" id="GO:0015288">
    <property type="term" value="F:porin activity"/>
    <property type="evidence" value="ECO:0007669"/>
    <property type="project" value="TreeGrafter"/>
</dbReference>
<keyword evidence="5" id="KW-0812">Transmembrane</keyword>
<evidence type="ECO:0000256" key="5">
    <source>
        <dbReference type="ARBA" id="ARBA00022692"/>
    </source>
</evidence>
<dbReference type="Gene3D" id="1.20.1600.10">
    <property type="entry name" value="Outer membrane efflux proteins (OEP)"/>
    <property type="match status" value="1"/>
</dbReference>
<evidence type="ECO:0000313" key="9">
    <source>
        <dbReference type="EMBL" id="EAT58590.1"/>
    </source>
</evidence>
<dbReference type="OrthoDB" id="1674528at2"/>
<keyword evidence="3" id="KW-0813">Transport</keyword>
<proteinExistence type="inferred from homology"/>
<organism evidence="9 10">
    <name type="scientific">Chlorobium ferrooxidans DSM 13031</name>
    <dbReference type="NCBI Taxonomy" id="377431"/>
    <lineage>
        <taxon>Bacteria</taxon>
        <taxon>Pseudomonadati</taxon>
        <taxon>Chlorobiota</taxon>
        <taxon>Chlorobiia</taxon>
        <taxon>Chlorobiales</taxon>
        <taxon>Chlorobiaceae</taxon>
        <taxon>Chlorobium/Pelodictyon group</taxon>
        <taxon>Chlorobium</taxon>
    </lineage>
</organism>
<evidence type="ECO:0000256" key="2">
    <source>
        <dbReference type="ARBA" id="ARBA00007613"/>
    </source>
</evidence>
<comment type="similarity">
    <text evidence="2">Belongs to the outer membrane factor (OMF) (TC 1.B.17) family.</text>
</comment>
<comment type="caution">
    <text evidence="9">The sequence shown here is derived from an EMBL/GenBank/DDBJ whole genome shotgun (WGS) entry which is preliminary data.</text>
</comment>
<dbReference type="InterPro" id="IPR051906">
    <property type="entry name" value="TolC-like"/>
</dbReference>
<keyword evidence="8" id="KW-0732">Signal</keyword>
<comment type="subcellular location">
    <subcellularLocation>
        <location evidence="1">Cell outer membrane</location>
    </subcellularLocation>
</comment>
<dbReference type="EMBL" id="AASE01000016">
    <property type="protein sequence ID" value="EAT58590.1"/>
    <property type="molecule type" value="Genomic_DNA"/>
</dbReference>
<dbReference type="AlphaFoldDB" id="Q0YQM9"/>
<evidence type="ECO:0000256" key="4">
    <source>
        <dbReference type="ARBA" id="ARBA00022452"/>
    </source>
</evidence>
<dbReference type="InterPro" id="IPR003423">
    <property type="entry name" value="OMP_efflux"/>
</dbReference>
<dbReference type="Pfam" id="PF02321">
    <property type="entry name" value="OEP"/>
    <property type="match status" value="2"/>
</dbReference>